<keyword evidence="3" id="KW-1185">Reference proteome</keyword>
<feature type="non-terminal residue" evidence="2">
    <location>
        <position position="1"/>
    </location>
</feature>
<reference evidence="2" key="1">
    <citation type="submission" date="2018-05" db="EMBL/GenBank/DDBJ databases">
        <title>Draft genome of Mucuna pruriens seed.</title>
        <authorList>
            <person name="Nnadi N.E."/>
            <person name="Vos R."/>
            <person name="Hasami M.H."/>
            <person name="Devisetty U.K."/>
            <person name="Aguiy J.C."/>
        </authorList>
    </citation>
    <scope>NUCLEOTIDE SEQUENCE [LARGE SCALE GENOMIC DNA]</scope>
    <source>
        <strain evidence="2">JCA_2017</strain>
    </source>
</reference>
<dbReference type="PANTHER" id="PTHR34539">
    <property type="entry name" value="T6J4.11 PROTEIN"/>
    <property type="match status" value="1"/>
</dbReference>
<sequence>MEDCNDKKRRLRDESQDSPESMTHRLDSPESKIRRVDSSDSGDNSSESKLIRVDSGPDSVIDSDVQLQDDIFNILDDADNVAERDSVQGLDSVIKSFEDEINAPSSGDPTQMPDNLGYLFEASDDELGLPPKVVSGEEAEPGRVDPKVLELTGLMGFDDDIPSYDAFGFGFAAELDGGSGGLVTVDGLFDYAELAADVLWRSESLQAM</sequence>
<comment type="caution">
    <text evidence="2">The sequence shown here is derived from an EMBL/GenBank/DDBJ whole genome shotgun (WGS) entry which is preliminary data.</text>
</comment>
<dbReference type="AlphaFoldDB" id="A0A371FFQ5"/>
<evidence type="ECO:0000256" key="1">
    <source>
        <dbReference type="SAM" id="MobiDB-lite"/>
    </source>
</evidence>
<dbReference type="EMBL" id="QJKJ01009270">
    <property type="protein sequence ID" value="RDX77154.1"/>
    <property type="molecule type" value="Genomic_DNA"/>
</dbReference>
<proteinExistence type="predicted"/>
<evidence type="ECO:0000313" key="2">
    <source>
        <dbReference type="EMBL" id="RDX77154.1"/>
    </source>
</evidence>
<dbReference type="STRING" id="157652.A0A371FFQ5"/>
<gene>
    <name evidence="2" type="ORF">CR513_42766</name>
</gene>
<organism evidence="2 3">
    <name type="scientific">Mucuna pruriens</name>
    <name type="common">Velvet bean</name>
    <name type="synonym">Dolichos pruriens</name>
    <dbReference type="NCBI Taxonomy" id="157652"/>
    <lineage>
        <taxon>Eukaryota</taxon>
        <taxon>Viridiplantae</taxon>
        <taxon>Streptophyta</taxon>
        <taxon>Embryophyta</taxon>
        <taxon>Tracheophyta</taxon>
        <taxon>Spermatophyta</taxon>
        <taxon>Magnoliopsida</taxon>
        <taxon>eudicotyledons</taxon>
        <taxon>Gunneridae</taxon>
        <taxon>Pentapetalae</taxon>
        <taxon>rosids</taxon>
        <taxon>fabids</taxon>
        <taxon>Fabales</taxon>
        <taxon>Fabaceae</taxon>
        <taxon>Papilionoideae</taxon>
        <taxon>50 kb inversion clade</taxon>
        <taxon>NPAAA clade</taxon>
        <taxon>indigoferoid/millettioid clade</taxon>
        <taxon>Phaseoleae</taxon>
        <taxon>Mucuna</taxon>
    </lineage>
</organism>
<dbReference type="PANTHER" id="PTHR34539:SF4">
    <property type="match status" value="1"/>
</dbReference>
<feature type="compositionally biased region" description="Basic and acidic residues" evidence="1">
    <location>
        <begin position="1"/>
        <end position="15"/>
    </location>
</feature>
<dbReference type="Proteomes" id="UP000257109">
    <property type="component" value="Unassembled WGS sequence"/>
</dbReference>
<feature type="compositionally biased region" description="Low complexity" evidence="1">
    <location>
        <begin position="39"/>
        <end position="48"/>
    </location>
</feature>
<feature type="region of interest" description="Disordered" evidence="1">
    <location>
        <begin position="1"/>
        <end position="61"/>
    </location>
</feature>
<evidence type="ECO:0000313" key="3">
    <source>
        <dbReference type="Proteomes" id="UP000257109"/>
    </source>
</evidence>
<feature type="compositionally biased region" description="Basic and acidic residues" evidence="1">
    <location>
        <begin position="22"/>
        <end position="38"/>
    </location>
</feature>
<name>A0A371FFQ5_MUCPR</name>
<dbReference type="OrthoDB" id="1717367at2759"/>
<accession>A0A371FFQ5</accession>
<protein>
    <submittedName>
        <fullName evidence="2">Uncharacterized protein</fullName>
    </submittedName>
</protein>